<organism evidence="3 4">
    <name type="scientific">Phaseolus angularis</name>
    <name type="common">Azuki bean</name>
    <name type="synonym">Vigna angularis</name>
    <dbReference type="NCBI Taxonomy" id="3914"/>
    <lineage>
        <taxon>Eukaryota</taxon>
        <taxon>Viridiplantae</taxon>
        <taxon>Streptophyta</taxon>
        <taxon>Embryophyta</taxon>
        <taxon>Tracheophyta</taxon>
        <taxon>Spermatophyta</taxon>
        <taxon>Magnoliopsida</taxon>
        <taxon>eudicotyledons</taxon>
        <taxon>Gunneridae</taxon>
        <taxon>Pentapetalae</taxon>
        <taxon>rosids</taxon>
        <taxon>fabids</taxon>
        <taxon>Fabales</taxon>
        <taxon>Fabaceae</taxon>
        <taxon>Papilionoideae</taxon>
        <taxon>50 kb inversion clade</taxon>
        <taxon>NPAAA clade</taxon>
        <taxon>indigoferoid/millettioid clade</taxon>
        <taxon>Phaseoleae</taxon>
        <taxon>Vigna</taxon>
    </lineage>
</organism>
<proteinExistence type="inferred from homology"/>
<gene>
    <name evidence="3" type="ORF">LR48_Vigan10g177100</name>
</gene>
<sequence length="240" mass="27166">MRSITGMSAPMMWLTGPAFSDLVTWQYDSIWVFVFAGCEQRSDDDMFEIVSSAISRNILASNASMFACTVGQKPSKAKYYLDDTTETRNFGSWWGHGGYPPFSLLEAFIEGAWVRGKLIKVRAFILACEKERERAAKGGTLSSIFQPSKEHPWEAIPTSVWLRGGSGWASGERGVLAARSGRRSEELLRLQGDLDLHIWEEIDPKIYKEVFKRILQNARTSNFGENWTFVQMVLERSGNF</sequence>
<evidence type="ECO:0000256" key="2">
    <source>
        <dbReference type="ARBA" id="ARBA00006330"/>
    </source>
</evidence>
<dbReference type="EMBL" id="CM003380">
    <property type="protein sequence ID" value="KOM55879.1"/>
    <property type="molecule type" value="Genomic_DNA"/>
</dbReference>
<dbReference type="STRING" id="3914.A0A0L9VMA8"/>
<comment type="similarity">
    <text evidence="2">In the C-terminal section; belongs to the trehalose phosphatase family.</text>
</comment>
<dbReference type="Gene3D" id="3.40.50.1000">
    <property type="entry name" value="HAD superfamily/HAD-like"/>
    <property type="match status" value="1"/>
</dbReference>
<evidence type="ECO:0000313" key="3">
    <source>
        <dbReference type="EMBL" id="KOM55879.1"/>
    </source>
</evidence>
<dbReference type="InterPro" id="IPR023214">
    <property type="entry name" value="HAD_sf"/>
</dbReference>
<accession>A0A0L9VMA8</accession>
<dbReference type="FunFam" id="3.40.50.1000:FF:000052">
    <property type="entry name" value="Alpha,alpha-trehalose-phosphate synthase [UDP-forming] 6"/>
    <property type="match status" value="1"/>
</dbReference>
<dbReference type="Proteomes" id="UP000053144">
    <property type="component" value="Chromosome 10"/>
</dbReference>
<reference evidence="4" key="1">
    <citation type="journal article" date="2015" name="Proc. Natl. Acad. Sci. U.S.A.">
        <title>Genome sequencing of adzuki bean (Vigna angularis) provides insight into high starch and low fat accumulation and domestication.</title>
        <authorList>
            <person name="Yang K."/>
            <person name="Tian Z."/>
            <person name="Chen C."/>
            <person name="Luo L."/>
            <person name="Zhao B."/>
            <person name="Wang Z."/>
            <person name="Yu L."/>
            <person name="Li Y."/>
            <person name="Sun Y."/>
            <person name="Li W."/>
            <person name="Chen Y."/>
            <person name="Li Y."/>
            <person name="Zhang Y."/>
            <person name="Ai D."/>
            <person name="Zhao J."/>
            <person name="Shang C."/>
            <person name="Ma Y."/>
            <person name="Wu B."/>
            <person name="Wang M."/>
            <person name="Gao L."/>
            <person name="Sun D."/>
            <person name="Zhang P."/>
            <person name="Guo F."/>
            <person name="Wang W."/>
            <person name="Li Y."/>
            <person name="Wang J."/>
            <person name="Varshney R.K."/>
            <person name="Wang J."/>
            <person name="Ling H.Q."/>
            <person name="Wan P."/>
        </authorList>
    </citation>
    <scope>NUCLEOTIDE SEQUENCE</scope>
    <source>
        <strain evidence="4">cv. Jingnong 6</strain>
    </source>
</reference>
<comment type="similarity">
    <text evidence="1">In the N-terminal section; belongs to the glycosyltransferase 20 family.</text>
</comment>
<evidence type="ECO:0000256" key="1">
    <source>
        <dbReference type="ARBA" id="ARBA00005409"/>
    </source>
</evidence>
<dbReference type="AlphaFoldDB" id="A0A0L9VMA8"/>
<name>A0A0L9VMA8_PHAAN</name>
<evidence type="ECO:0000313" key="4">
    <source>
        <dbReference type="Proteomes" id="UP000053144"/>
    </source>
</evidence>
<dbReference type="Gramene" id="KOM55879">
    <property type="protein sequence ID" value="KOM55879"/>
    <property type="gene ID" value="LR48_Vigan10g177100"/>
</dbReference>
<protein>
    <submittedName>
        <fullName evidence="3">Uncharacterized protein</fullName>
    </submittedName>
</protein>